<feature type="compositionally biased region" description="Acidic residues" evidence="5">
    <location>
        <begin position="209"/>
        <end position="225"/>
    </location>
</feature>
<dbReference type="GO" id="GO:0006508">
    <property type="term" value="P:proteolysis"/>
    <property type="evidence" value="ECO:0007669"/>
    <property type="project" value="UniProtKB-KW"/>
</dbReference>
<evidence type="ECO:0000256" key="5">
    <source>
        <dbReference type="SAM" id="MobiDB-lite"/>
    </source>
</evidence>
<evidence type="ECO:0000256" key="4">
    <source>
        <dbReference type="SAM" id="Coils"/>
    </source>
</evidence>
<dbReference type="AlphaFoldDB" id="A0A7X0AX90"/>
<evidence type="ECO:0000259" key="6">
    <source>
        <dbReference type="Pfam" id="PF04586"/>
    </source>
</evidence>
<accession>A0A7X0AX90</accession>
<keyword evidence="1" id="KW-1188">Viral release from host cell</keyword>
<name>A0A7X0AX90_9PROT</name>
<dbReference type="InterPro" id="IPR054613">
    <property type="entry name" value="Peptidase_S78_dom"/>
</dbReference>
<feature type="region of interest" description="Disordered" evidence="5">
    <location>
        <begin position="204"/>
        <end position="234"/>
    </location>
</feature>
<keyword evidence="2" id="KW-0645">Protease</keyword>
<keyword evidence="8" id="KW-1185">Reference proteome</keyword>
<organism evidence="7 8">
    <name type="scientific">Nitrospirillum iridis</name>
    <dbReference type="NCBI Taxonomy" id="765888"/>
    <lineage>
        <taxon>Bacteria</taxon>
        <taxon>Pseudomonadati</taxon>
        <taxon>Pseudomonadota</taxon>
        <taxon>Alphaproteobacteria</taxon>
        <taxon>Rhodospirillales</taxon>
        <taxon>Azospirillaceae</taxon>
        <taxon>Nitrospirillum</taxon>
    </lineage>
</organism>
<dbReference type="EMBL" id="JACIIZ010000005">
    <property type="protein sequence ID" value="MBB6251720.1"/>
    <property type="molecule type" value="Genomic_DNA"/>
</dbReference>
<evidence type="ECO:0000313" key="7">
    <source>
        <dbReference type="EMBL" id="MBB6251720.1"/>
    </source>
</evidence>
<evidence type="ECO:0000256" key="2">
    <source>
        <dbReference type="ARBA" id="ARBA00022670"/>
    </source>
</evidence>
<keyword evidence="3" id="KW-0378">Hydrolase</keyword>
<keyword evidence="4" id="KW-0175">Coiled coil</keyword>
<dbReference type="Pfam" id="PF04586">
    <property type="entry name" value="Peptidase_S78"/>
    <property type="match status" value="1"/>
</dbReference>
<comment type="caution">
    <text evidence="7">The sequence shown here is derived from an EMBL/GenBank/DDBJ whole genome shotgun (WGS) entry which is preliminary data.</text>
</comment>
<protein>
    <recommendedName>
        <fullName evidence="6">Prohead serine protease domain-containing protein</fullName>
    </recommendedName>
</protein>
<dbReference type="Proteomes" id="UP000539175">
    <property type="component" value="Unassembled WGS sequence"/>
</dbReference>
<sequence>MRLFGNFTKVEEGADGTLMVEGIATTETVDGDGEVVAADAVKAALPDFLRLGTGPLREMHQPLAAGRVDAAAVGADRRTRITATVVDPVAIRKVKAGVYKGFSIGGKVVARDPDDRNTITALRLTEISLVDRPANPDAVITLVKLEDTDMTEADTPPAKKKPGADEPDALADCAPLATLLKALSAAVAGLSAKEVEGLLSTLQAANTDEAPEEDDEDEAAAEEGTDDKTAALGAGGLRKALNRARADRAGLLRQRDALAARVRALEAQPRVEDYVLKATVAGAAAGKTALDGVGPVTALDAIKKAQRHPAHMTPAF</sequence>
<reference evidence="7 8" key="1">
    <citation type="submission" date="2020-08" db="EMBL/GenBank/DDBJ databases">
        <title>Genomic Encyclopedia of Type Strains, Phase IV (KMG-IV): sequencing the most valuable type-strain genomes for metagenomic binning, comparative biology and taxonomic classification.</title>
        <authorList>
            <person name="Goeker M."/>
        </authorList>
    </citation>
    <scope>NUCLEOTIDE SEQUENCE [LARGE SCALE GENOMIC DNA]</scope>
    <source>
        <strain evidence="7 8">DSM 22198</strain>
    </source>
</reference>
<evidence type="ECO:0000256" key="3">
    <source>
        <dbReference type="ARBA" id="ARBA00022801"/>
    </source>
</evidence>
<evidence type="ECO:0000256" key="1">
    <source>
        <dbReference type="ARBA" id="ARBA00022612"/>
    </source>
</evidence>
<evidence type="ECO:0000313" key="8">
    <source>
        <dbReference type="Proteomes" id="UP000539175"/>
    </source>
</evidence>
<dbReference type="GO" id="GO:0008233">
    <property type="term" value="F:peptidase activity"/>
    <property type="evidence" value="ECO:0007669"/>
    <property type="project" value="UniProtKB-KW"/>
</dbReference>
<gene>
    <name evidence="7" type="ORF">FHS74_002271</name>
</gene>
<feature type="domain" description="Prohead serine protease" evidence="6">
    <location>
        <begin position="76"/>
        <end position="144"/>
    </location>
</feature>
<proteinExistence type="predicted"/>
<feature type="coiled-coil region" evidence="4">
    <location>
        <begin position="241"/>
        <end position="268"/>
    </location>
</feature>
<dbReference type="RefSeq" id="WP_184800395.1">
    <property type="nucleotide sequence ID" value="NZ_JACIIZ010000005.1"/>
</dbReference>